<keyword evidence="2" id="KW-0472">Membrane</keyword>
<dbReference type="NCBIfam" id="TIGR04360">
    <property type="entry name" value="other_trbK"/>
    <property type="match status" value="1"/>
</dbReference>
<gene>
    <name evidence="3" type="ORF">DPM35_29180</name>
</gene>
<feature type="region of interest" description="Disordered" evidence="1">
    <location>
        <begin position="30"/>
        <end position="49"/>
    </location>
</feature>
<keyword evidence="2" id="KW-1133">Transmembrane helix</keyword>
<evidence type="ECO:0000256" key="2">
    <source>
        <dbReference type="SAM" id="Phobius"/>
    </source>
</evidence>
<dbReference type="InterPro" id="IPR027587">
    <property type="entry name" value="TrbK"/>
</dbReference>
<sequence>MDGKALVRITAAIFVGIAVTVTAVEMTRKEDRSGSAVPEVAEMSRSPRRESLRHCQVVGEAALRDSDCLRLWAEQRDRFLGSKAPFARSASEPITPQSPDSTVPGVR</sequence>
<feature type="region of interest" description="Disordered" evidence="1">
    <location>
        <begin position="84"/>
        <end position="107"/>
    </location>
</feature>
<comment type="caution">
    <text evidence="3">The sequence shown here is derived from an EMBL/GenBank/DDBJ whole genome shotgun (WGS) entry which is preliminary data.</text>
</comment>
<feature type="transmembrane region" description="Helical" evidence="2">
    <location>
        <begin position="6"/>
        <end position="24"/>
    </location>
</feature>
<feature type="compositionally biased region" description="Polar residues" evidence="1">
    <location>
        <begin position="92"/>
        <end position="101"/>
    </location>
</feature>
<evidence type="ECO:0000256" key="1">
    <source>
        <dbReference type="SAM" id="MobiDB-lite"/>
    </source>
</evidence>
<dbReference type="RefSeq" id="WP_112130865.1">
    <property type="nucleotide sequence ID" value="NZ_QMBQ01000011.1"/>
</dbReference>
<accession>A0A330GJ18</accession>
<proteinExistence type="predicted"/>
<organism evidence="3 4">
    <name type="scientific">Mesorhizobium atlanticum</name>
    <dbReference type="NCBI Taxonomy" id="2233532"/>
    <lineage>
        <taxon>Bacteria</taxon>
        <taxon>Pseudomonadati</taxon>
        <taxon>Pseudomonadota</taxon>
        <taxon>Alphaproteobacteria</taxon>
        <taxon>Hyphomicrobiales</taxon>
        <taxon>Phyllobacteriaceae</taxon>
        <taxon>Mesorhizobium</taxon>
    </lineage>
</organism>
<dbReference type="Pfam" id="PF20084">
    <property type="entry name" value="TrbK"/>
    <property type="match status" value="1"/>
</dbReference>
<dbReference type="Proteomes" id="UP000251956">
    <property type="component" value="Unassembled WGS sequence"/>
</dbReference>
<name>A0A330GJ18_9HYPH</name>
<protein>
    <submittedName>
        <fullName evidence="3">Conjugal transfer protein TrbK</fullName>
    </submittedName>
</protein>
<evidence type="ECO:0000313" key="3">
    <source>
        <dbReference type="EMBL" id="RAZ72418.1"/>
    </source>
</evidence>
<evidence type="ECO:0000313" key="4">
    <source>
        <dbReference type="Proteomes" id="UP000251956"/>
    </source>
</evidence>
<dbReference type="EMBL" id="QMBQ01000011">
    <property type="protein sequence ID" value="RAZ72418.1"/>
    <property type="molecule type" value="Genomic_DNA"/>
</dbReference>
<dbReference type="AlphaFoldDB" id="A0A330GJ18"/>
<keyword evidence="4" id="KW-1185">Reference proteome</keyword>
<dbReference type="OrthoDB" id="9815800at2"/>
<reference evidence="3 4" key="2">
    <citation type="submission" date="2018-07" db="EMBL/GenBank/DDBJ databases">
        <title>Diversity of Mesorhizobium strains in Brazil.</title>
        <authorList>
            <person name="Helene L.C.F."/>
            <person name="Dall'Agnol R."/>
            <person name="Delamuta J.R.M."/>
            <person name="Hungria M."/>
        </authorList>
    </citation>
    <scope>NUCLEOTIDE SEQUENCE [LARGE SCALE GENOMIC DNA]</scope>
    <source>
        <strain evidence="3 4">CNPSo 3140</strain>
    </source>
</reference>
<keyword evidence="2" id="KW-0812">Transmembrane</keyword>
<reference evidence="4" key="1">
    <citation type="submission" date="2018-06" db="EMBL/GenBank/DDBJ databases">
        <authorList>
            <person name="Helene L.C."/>
            <person name="Dall'Agnol R."/>
            <person name="Delamuta J.R."/>
            <person name="Hungria M."/>
        </authorList>
    </citation>
    <scope>NUCLEOTIDE SEQUENCE [LARGE SCALE GENOMIC DNA]</scope>
    <source>
        <strain evidence="4">CNPSo 3140</strain>
    </source>
</reference>